<organism evidence="3 4">
    <name type="scientific">Verticillium longisporum</name>
    <name type="common">Verticillium dahliae var. longisporum</name>
    <dbReference type="NCBI Taxonomy" id="100787"/>
    <lineage>
        <taxon>Eukaryota</taxon>
        <taxon>Fungi</taxon>
        <taxon>Dikarya</taxon>
        <taxon>Ascomycota</taxon>
        <taxon>Pezizomycotina</taxon>
        <taxon>Sordariomycetes</taxon>
        <taxon>Hypocreomycetidae</taxon>
        <taxon>Glomerellales</taxon>
        <taxon>Plectosphaerellaceae</taxon>
        <taxon>Verticillium</taxon>
    </lineage>
</organism>
<dbReference type="GO" id="GO:0005737">
    <property type="term" value="C:cytoplasm"/>
    <property type="evidence" value="ECO:0007669"/>
    <property type="project" value="TreeGrafter"/>
</dbReference>
<feature type="compositionally biased region" description="Basic and acidic residues" evidence="1">
    <location>
        <begin position="1865"/>
        <end position="1877"/>
    </location>
</feature>
<feature type="compositionally biased region" description="Basic and acidic residues" evidence="1">
    <location>
        <begin position="682"/>
        <end position="727"/>
    </location>
</feature>
<dbReference type="GO" id="GO:0030010">
    <property type="term" value="P:establishment of cell polarity"/>
    <property type="evidence" value="ECO:0007669"/>
    <property type="project" value="TreeGrafter"/>
</dbReference>
<feature type="compositionally biased region" description="Basic and acidic residues" evidence="1">
    <location>
        <begin position="1218"/>
        <end position="1230"/>
    </location>
</feature>
<feature type="compositionally biased region" description="Polar residues" evidence="1">
    <location>
        <begin position="964"/>
        <end position="973"/>
    </location>
</feature>
<feature type="region of interest" description="Disordered" evidence="1">
    <location>
        <begin position="1208"/>
        <end position="1249"/>
    </location>
</feature>
<feature type="compositionally biased region" description="Low complexity" evidence="1">
    <location>
        <begin position="553"/>
        <end position="569"/>
    </location>
</feature>
<evidence type="ECO:0000256" key="1">
    <source>
        <dbReference type="SAM" id="MobiDB-lite"/>
    </source>
</evidence>
<feature type="compositionally biased region" description="Low complexity" evidence="1">
    <location>
        <begin position="2098"/>
        <end position="2108"/>
    </location>
</feature>
<feature type="compositionally biased region" description="Low complexity" evidence="1">
    <location>
        <begin position="1879"/>
        <end position="1891"/>
    </location>
</feature>
<feature type="compositionally biased region" description="Gly residues" evidence="1">
    <location>
        <begin position="2087"/>
        <end position="2097"/>
    </location>
</feature>
<sequence length="2108" mass="229006">MITLRPRTSDLDVFHCLRFLHMLTTALLSLQTSSRPRGDVGGSFASRRGHASQLSISDPSHHVTEAIGTLYGDEDDYANDHRPMSFIHQPEHLHKLSHLDDGQDPRRQQLLRSTSDQSGTNLSLNGTPGIKKAQTLPTRAPSLRSNAYGEGGKTPLSPTMSLRNVQNESSQFPLTNIEHPNDIAQELSNLQALRRMSMDVGNNTDPDLLPFSSMSLTTMPSMAPSGDDDEADPSRLLWVPAAVHPELAPTEFKNFLENRVQSMKRRSGESLLSPDTLDRSNSGGLRRKKSMLSRQIDNSGGRGADGYVDGSVKLDGKRTSEPATELSLDDLMKDPTGAVQKLAQESQPGVGPEGSVDDMPILPMVPGMGLRRSTRTTYRKGGSLRSGERHSLNKRTSASRQNQAEAQQQPEATTAAPLEDVPKGHLLSRVQSEPISENFSRPGRPARRQQNSPQEDAYSALTGGEQPSSETHDSTSNVRSFQDDAPARTSPTSSVPQIIEPSASEDDQGGQRQFPQRTTSTQQGAPDEPPARSSKRPGMVRSPQSSSGSLTLQQQQQQQQQQPKQQQQQHGNNPNNSLNDMAHNPSPLPGGGATRTDSLTFIPTLAADDRKAERKSKKDKDDESSSVSTSKSWSKWLKGSGDDKEKKKRDEEKKKSKTFVEKAQDNVRLDVLQNSIESAVTKGRESLLLDRDNVDSKLAEERKKESSRKSDPAKKEKEGGGLDDLMKDPTGAVQKLAQESQPGVGPEGSVDDMPILPMVPGMGLRRSTRTTYRKGGSLRSGERHSLNKRTSASRQNQSEAQQQPEATAAAPLEDVPKGHLLSRVQSEPISENFSRPGRPARRQQNSPQEDAHSALTGGEQPSSETHDSTSNVRSFQDDAPARTSSTSSVPQIIEPSALEDDQGGQRQYPQRTTSSQQGVPDEPPARSSKRPAMVRSPQSSSGSLTLQQQQQQQSQQQPKQQQQHGLNPNNSLNDMAHNPSPLPGGGATRTDSLTFIPTLAADDRKADRKSKKDKDDESSSGSTSKSWSKWLKGSGDDKEKKKRDEEKKKSKIFVEKAQDNVRLDVLQNSIESAVTKGRESLLLDRDNVDSKLAEERKKESSRKSDPAKKEKEGGGLFSGLFGGGKKKGERESSSKKGHHLRVSEDPIYRPLRPDVDYHWTRFPLLEERAIYRMAHIKLANPRRSLSSQVLLSNFMYNYLAIVQAMHPQAQVPQSPQQRRLEEERRRKEQEEQYLAQQQLQQQQQEESDQDALDQYNFDYHRGASQYGDNNSHDGVDYVDDAQIYEYEHGGGGGQQQGQGNDNSYGDEYGGTHGKEYYDQYDQGSGANGDGRGRHRPSSTSPQYSPLIPEPIKKSIQQGGPGSVKSRFAPSDLPLSELSLLLSGEIKLDVPVYTVWGACEDVRVLEKFRSGEYKVNNLHIIDEARSMLLELGGVKLRLLGLGGAVVMHKLFDNGEGRTTIAGGQGTMWTTLLQMGELVDTAHRVYDPTETRVFVTHASPAREGILNQLSVTLKADFSISAGLHFRYGSSYNEFSVNPTLDHYRGKLAASKASFNDVWETVKSEVEPAISQNEAQQNLLKNALAIVEKMPSTAAGGNPFGGPVQGQAQLGQVDESAFKNMWNFNLADAAFGWLVLEIQDGRIGTEMRAQGFNFSHRGAKQQPGAAPAAPQSVSNAIPAPPATQSTAPPPTSRQPSQAANKPTVATPAAAPKPGTPQPAAPPSGLAKEQEKPAAPGAANGSTNGPEPVSSPAPKTPAQDIIGLFSTGPPPTSRQPSQAASKPTVATPAAAPKPGTPQPAAAPSGPTKEQEKPAAPAAANGSTNGPEPLANPRRSLSSQVLLSNFMYNYLAIVQAMHPQAQVPQSPQQRRLEEERRRKEQEEQYLAQQQLQQQQQEESDQDALDQYNFDYHRGASQYGDNNSHDGVDYVDDAQIYEYEHGGGGGGQNQSQGNDNSYGDEYGGTHGKEYYDQYDQGSGANGDGRGRHSDGRDDMCAEDRDAALNSLPEDLKTRAQEDRSRPLVKIFIHRESKFAPRGGAGSWGSSRGGAGSANTGSGYRSAGGASDSESNRRGGRGGRGGGRGSERGRGRGRGGFKGEGGGSSPAPASATPAE</sequence>
<dbReference type="InterPro" id="IPR056812">
    <property type="entry name" value="RRM_fung"/>
</dbReference>
<feature type="compositionally biased region" description="Polar residues" evidence="1">
    <location>
        <begin position="112"/>
        <end position="126"/>
    </location>
</feature>
<feature type="compositionally biased region" description="Low complexity" evidence="1">
    <location>
        <begin position="1690"/>
        <end position="1709"/>
    </location>
</feature>
<reference evidence="4" key="1">
    <citation type="submission" date="2015-05" db="EMBL/GenBank/DDBJ databases">
        <authorList>
            <person name="Fogelqvist Johan"/>
        </authorList>
    </citation>
    <scope>NUCLEOTIDE SEQUENCE [LARGE SCALE GENOMIC DNA]</scope>
</reference>
<feature type="region of interest" description="Disordered" evidence="1">
    <location>
        <begin position="112"/>
        <end position="161"/>
    </location>
</feature>
<feature type="compositionally biased region" description="Low complexity" evidence="1">
    <location>
        <begin position="1019"/>
        <end position="1033"/>
    </location>
</feature>
<dbReference type="GO" id="GO:0010971">
    <property type="term" value="P:positive regulation of G2/M transition of mitotic cell cycle"/>
    <property type="evidence" value="ECO:0007669"/>
    <property type="project" value="TreeGrafter"/>
</dbReference>
<name>A0A0G4KGB5_VERLO</name>
<feature type="region of interest" description="Disordered" evidence="1">
    <location>
        <begin position="1654"/>
        <end position="1831"/>
    </location>
</feature>
<dbReference type="EMBL" id="CVQI01000114">
    <property type="protein sequence ID" value="CRJ90646.1"/>
    <property type="molecule type" value="Genomic_DNA"/>
</dbReference>
<feature type="domain" description="Protein Zds1 C-terminal" evidence="2">
    <location>
        <begin position="1800"/>
        <end position="1850"/>
    </location>
</feature>
<feature type="region of interest" description="Disordered" evidence="1">
    <location>
        <begin position="265"/>
        <end position="1058"/>
    </location>
</feature>
<feature type="region of interest" description="Disordered" evidence="1">
    <location>
        <begin position="1932"/>
        <end position="1989"/>
    </location>
</feature>
<feature type="compositionally biased region" description="Polar residues" evidence="1">
    <location>
        <begin position="510"/>
        <end position="524"/>
    </location>
</feature>
<feature type="compositionally biased region" description="Basic and acidic residues" evidence="1">
    <location>
        <begin position="607"/>
        <end position="623"/>
    </location>
</feature>
<dbReference type="Pfam" id="PF25061">
    <property type="entry name" value="RRM_fung"/>
    <property type="match status" value="1"/>
</dbReference>
<feature type="compositionally biased region" description="Low complexity" evidence="1">
    <location>
        <begin position="1232"/>
        <end position="1244"/>
    </location>
</feature>
<dbReference type="PANTHER" id="PTHR28089">
    <property type="entry name" value="PROTEIN ZDS1-RELATED"/>
    <property type="match status" value="1"/>
</dbReference>
<dbReference type="InterPro" id="IPR040206">
    <property type="entry name" value="Zds1/2"/>
</dbReference>
<feature type="region of interest" description="Disordered" evidence="1">
    <location>
        <begin position="33"/>
        <end position="59"/>
    </location>
</feature>
<feature type="compositionally biased region" description="Gly residues" evidence="1">
    <location>
        <begin position="1114"/>
        <end position="1123"/>
    </location>
</feature>
<feature type="compositionally biased region" description="Basic and acidic residues" evidence="1">
    <location>
        <begin position="640"/>
        <end position="668"/>
    </location>
</feature>
<feature type="compositionally biased region" description="Polar residues" evidence="1">
    <location>
        <begin position="465"/>
        <end position="480"/>
    </location>
</feature>
<feature type="compositionally biased region" description="Low complexity" evidence="1">
    <location>
        <begin position="1943"/>
        <end position="1953"/>
    </location>
</feature>
<feature type="region of interest" description="Disordered" evidence="1">
    <location>
        <begin position="1286"/>
        <end position="1367"/>
    </location>
</feature>
<dbReference type="PANTHER" id="PTHR28089:SF1">
    <property type="entry name" value="PROTEIN ZDS1-RELATED"/>
    <property type="match status" value="1"/>
</dbReference>
<feature type="compositionally biased region" description="Low complexity" evidence="1">
    <location>
        <begin position="403"/>
        <end position="417"/>
    </location>
</feature>
<feature type="compositionally biased region" description="Polar residues" evidence="1">
    <location>
        <begin position="859"/>
        <end position="874"/>
    </location>
</feature>
<feature type="compositionally biased region" description="Polar residues" evidence="1">
    <location>
        <begin position="904"/>
        <end position="918"/>
    </location>
</feature>
<feature type="compositionally biased region" description="Basic and acidic residues" evidence="1">
    <location>
        <begin position="1978"/>
        <end position="1989"/>
    </location>
</feature>
<accession>A0A0G4KGB5</accession>
<dbReference type="Pfam" id="PF10360">
    <property type="entry name" value="DUF2433"/>
    <property type="match status" value="1"/>
</dbReference>
<feature type="compositionally biased region" description="Polar residues" evidence="1">
    <location>
        <begin position="823"/>
        <end position="833"/>
    </location>
</feature>
<feature type="compositionally biased region" description="Low complexity" evidence="1">
    <location>
        <begin position="797"/>
        <end position="811"/>
    </location>
</feature>
<feature type="compositionally biased region" description="Polar residues" evidence="1">
    <location>
        <begin position="542"/>
        <end position="552"/>
    </location>
</feature>
<feature type="domain" description="Protein Zds1 C-terminal" evidence="2">
    <location>
        <begin position="1151"/>
        <end position="1203"/>
    </location>
</feature>
<feature type="compositionally biased region" description="Low complexity" evidence="1">
    <location>
        <begin position="936"/>
        <end position="963"/>
    </location>
</feature>
<feature type="compositionally biased region" description="Polar residues" evidence="1">
    <location>
        <begin position="429"/>
        <end position="439"/>
    </location>
</feature>
<dbReference type="Proteomes" id="UP000045706">
    <property type="component" value="Unassembled WGS sequence"/>
</dbReference>
<evidence type="ECO:0000313" key="3">
    <source>
        <dbReference type="EMBL" id="CRJ90646.1"/>
    </source>
</evidence>
<feature type="compositionally biased region" description="Polar residues" evidence="1">
    <location>
        <begin position="570"/>
        <end position="579"/>
    </location>
</feature>
<feature type="region of interest" description="Disordered" evidence="1">
    <location>
        <begin position="1091"/>
        <end position="1141"/>
    </location>
</feature>
<proteinExistence type="predicted"/>
<dbReference type="InterPro" id="IPR013941">
    <property type="entry name" value="ZDS1_C"/>
</dbReference>
<evidence type="ECO:0000259" key="2">
    <source>
        <dbReference type="SMART" id="SM01327"/>
    </source>
</evidence>
<feature type="compositionally biased region" description="Low complexity" evidence="1">
    <location>
        <begin position="625"/>
        <end position="639"/>
    </location>
</feature>
<protein>
    <recommendedName>
        <fullName evidence="2">Protein Zds1 C-terminal domain-containing protein</fullName>
    </recommendedName>
</protein>
<feature type="region of interest" description="Disordered" evidence="1">
    <location>
        <begin position="1855"/>
        <end position="1896"/>
    </location>
</feature>
<dbReference type="SMART" id="SM01327">
    <property type="entry name" value="Zds_C"/>
    <property type="match status" value="2"/>
</dbReference>
<feature type="compositionally biased region" description="Low complexity" evidence="1">
    <location>
        <begin position="1657"/>
        <end position="1668"/>
    </location>
</feature>
<feature type="compositionally biased region" description="Gly residues" evidence="1">
    <location>
        <begin position="2032"/>
        <end position="2045"/>
    </location>
</feature>
<dbReference type="Pfam" id="PF08632">
    <property type="entry name" value="Zds_C"/>
    <property type="match status" value="2"/>
</dbReference>
<feature type="compositionally biased region" description="Basic and acidic residues" evidence="1">
    <location>
        <begin position="1091"/>
        <end position="1113"/>
    </location>
</feature>
<dbReference type="InterPro" id="IPR018829">
    <property type="entry name" value="DUF2433"/>
</dbReference>
<evidence type="ECO:0000313" key="4">
    <source>
        <dbReference type="Proteomes" id="UP000045706"/>
    </source>
</evidence>
<feature type="compositionally biased region" description="Basic and acidic residues" evidence="1">
    <location>
        <begin position="1034"/>
        <end position="1058"/>
    </location>
</feature>
<feature type="compositionally biased region" description="Low complexity" evidence="1">
    <location>
        <begin position="1775"/>
        <end position="1799"/>
    </location>
</feature>
<feature type="compositionally biased region" description="Basic and acidic residues" evidence="1">
    <location>
        <begin position="1001"/>
        <end position="1017"/>
    </location>
</feature>
<gene>
    <name evidence="3" type="ORF">BN1723_008456</name>
</gene>
<feature type="region of interest" description="Disordered" evidence="1">
    <location>
        <begin position="2023"/>
        <end position="2108"/>
    </location>
</feature>